<feature type="transmembrane region" description="Helical" evidence="1">
    <location>
        <begin position="12"/>
        <end position="32"/>
    </location>
</feature>
<dbReference type="Proteomes" id="UP000824265">
    <property type="component" value="Unassembled WGS sequence"/>
</dbReference>
<feature type="transmembrane region" description="Helical" evidence="1">
    <location>
        <begin position="154"/>
        <end position="174"/>
    </location>
</feature>
<dbReference type="EMBL" id="DXGH01000069">
    <property type="protein sequence ID" value="HIW82265.1"/>
    <property type="molecule type" value="Genomic_DNA"/>
</dbReference>
<dbReference type="InterPro" id="IPR010540">
    <property type="entry name" value="CmpB_TMEM229"/>
</dbReference>
<feature type="transmembrane region" description="Helical" evidence="1">
    <location>
        <begin position="71"/>
        <end position="90"/>
    </location>
</feature>
<protein>
    <submittedName>
        <fullName evidence="2">ABC transporter permease</fullName>
    </submittedName>
</protein>
<dbReference type="Pfam" id="PF06541">
    <property type="entry name" value="ABC_trans_CmpB"/>
    <property type="match status" value="1"/>
</dbReference>
<feature type="transmembrane region" description="Helical" evidence="1">
    <location>
        <begin position="44"/>
        <end position="65"/>
    </location>
</feature>
<keyword evidence="1" id="KW-1133">Transmembrane helix</keyword>
<proteinExistence type="predicted"/>
<dbReference type="RefSeq" id="WP_318704024.1">
    <property type="nucleotide sequence ID" value="NZ_CALWMU010000020.1"/>
</dbReference>
<gene>
    <name evidence="2" type="ORF">H9742_12245</name>
</gene>
<keyword evidence="1" id="KW-0472">Membrane</keyword>
<evidence type="ECO:0000256" key="1">
    <source>
        <dbReference type="SAM" id="Phobius"/>
    </source>
</evidence>
<comment type="caution">
    <text evidence="2">The sequence shown here is derived from an EMBL/GenBank/DDBJ whole genome shotgun (WGS) entry which is preliminary data.</text>
</comment>
<name>A0A9D1R7E5_9FIRM</name>
<sequence>MWTRELFGTDVYHLVAAFAVYSILGWFVESVYMSFCNRRLTNRGFAKSPFCPIYGFGAVIGYLVLCPLKGQYIKLYLAGAFLATVFEYIVGRAMIRLFGKLWWDYNEKPFNFQGIICLESTVCWGFYAIGIVQFLNMAVYRLIDSVRFDQGVRALHVILLIVAVDYVIQLMKAFHIDVKEKKKQFVDRCCSFIARWY</sequence>
<evidence type="ECO:0000313" key="2">
    <source>
        <dbReference type="EMBL" id="HIW82265.1"/>
    </source>
</evidence>
<evidence type="ECO:0000313" key="3">
    <source>
        <dbReference type="Proteomes" id="UP000824265"/>
    </source>
</evidence>
<feature type="transmembrane region" description="Helical" evidence="1">
    <location>
        <begin position="110"/>
        <end position="134"/>
    </location>
</feature>
<keyword evidence="1" id="KW-0812">Transmembrane</keyword>
<reference evidence="2" key="2">
    <citation type="submission" date="2021-04" db="EMBL/GenBank/DDBJ databases">
        <authorList>
            <person name="Gilroy R."/>
        </authorList>
    </citation>
    <scope>NUCLEOTIDE SEQUENCE</scope>
    <source>
        <strain evidence="2">CHK195-6426</strain>
    </source>
</reference>
<organism evidence="2 3">
    <name type="scientific">Candidatus Acetatifactor stercoripullorum</name>
    <dbReference type="NCBI Taxonomy" id="2838414"/>
    <lineage>
        <taxon>Bacteria</taxon>
        <taxon>Bacillati</taxon>
        <taxon>Bacillota</taxon>
        <taxon>Clostridia</taxon>
        <taxon>Lachnospirales</taxon>
        <taxon>Lachnospiraceae</taxon>
        <taxon>Acetatifactor</taxon>
    </lineage>
</organism>
<dbReference type="AlphaFoldDB" id="A0A9D1R7E5"/>
<accession>A0A9D1R7E5</accession>
<reference evidence="2" key="1">
    <citation type="journal article" date="2021" name="PeerJ">
        <title>Extensive microbial diversity within the chicken gut microbiome revealed by metagenomics and culture.</title>
        <authorList>
            <person name="Gilroy R."/>
            <person name="Ravi A."/>
            <person name="Getino M."/>
            <person name="Pursley I."/>
            <person name="Horton D.L."/>
            <person name="Alikhan N.F."/>
            <person name="Baker D."/>
            <person name="Gharbi K."/>
            <person name="Hall N."/>
            <person name="Watson M."/>
            <person name="Adriaenssens E.M."/>
            <person name="Foster-Nyarko E."/>
            <person name="Jarju S."/>
            <person name="Secka A."/>
            <person name="Antonio M."/>
            <person name="Oren A."/>
            <person name="Chaudhuri R.R."/>
            <person name="La Ragione R."/>
            <person name="Hildebrand F."/>
            <person name="Pallen M.J."/>
        </authorList>
    </citation>
    <scope>NUCLEOTIDE SEQUENCE</scope>
    <source>
        <strain evidence="2">CHK195-6426</strain>
    </source>
</reference>